<feature type="compositionally biased region" description="Basic and acidic residues" evidence="3">
    <location>
        <begin position="347"/>
        <end position="358"/>
    </location>
</feature>
<feature type="domain" description="EF-hand" evidence="4">
    <location>
        <begin position="767"/>
        <end position="802"/>
    </location>
</feature>
<feature type="compositionally biased region" description="Low complexity" evidence="3">
    <location>
        <begin position="62"/>
        <end position="76"/>
    </location>
</feature>
<dbReference type="EMBL" id="AFYH01226666">
    <property type="status" value="NOT_ANNOTATED_CDS"/>
    <property type="molecule type" value="Genomic_DNA"/>
</dbReference>
<dbReference type="CDD" id="cd00051">
    <property type="entry name" value="EFh"/>
    <property type="match status" value="2"/>
</dbReference>
<feature type="compositionally biased region" description="Basic and acidic residues" evidence="3">
    <location>
        <begin position="37"/>
        <end position="47"/>
    </location>
</feature>
<dbReference type="EMBL" id="AFYH01226671">
    <property type="status" value="NOT_ANNOTATED_CDS"/>
    <property type="molecule type" value="Genomic_DNA"/>
</dbReference>
<dbReference type="InterPro" id="IPR011992">
    <property type="entry name" value="EF-hand-dom_pair"/>
</dbReference>
<dbReference type="EMBL" id="AFYH01226667">
    <property type="status" value="NOT_ANNOTATED_CDS"/>
    <property type="molecule type" value="Genomic_DNA"/>
</dbReference>
<dbReference type="GO" id="GO:0005509">
    <property type="term" value="F:calcium ion binding"/>
    <property type="evidence" value="ECO:0007669"/>
    <property type="project" value="InterPro"/>
</dbReference>
<evidence type="ECO:0000259" key="4">
    <source>
        <dbReference type="PROSITE" id="PS50222"/>
    </source>
</evidence>
<evidence type="ECO:0000256" key="1">
    <source>
        <dbReference type="ARBA" id="ARBA00022723"/>
    </source>
</evidence>
<dbReference type="Ensembl" id="ENSLACT00000003077.1">
    <property type="protein sequence ID" value="ENSLACP00000003050.1"/>
    <property type="gene ID" value="ENSLACG00000002728.1"/>
</dbReference>
<dbReference type="PANTHER" id="PTHR20875">
    <property type="entry name" value="EF-HAND CALCIUM-BINDING DOMAIN-CONTAINING PROTEIN 6-RELATED"/>
    <property type="match status" value="1"/>
</dbReference>
<dbReference type="EMBL" id="AFYH01226668">
    <property type="status" value="NOT_ANNOTATED_CDS"/>
    <property type="molecule type" value="Genomic_DNA"/>
</dbReference>
<organism evidence="5 6">
    <name type="scientific">Latimeria chalumnae</name>
    <name type="common">Coelacanth</name>
    <dbReference type="NCBI Taxonomy" id="7897"/>
    <lineage>
        <taxon>Eukaryota</taxon>
        <taxon>Metazoa</taxon>
        <taxon>Chordata</taxon>
        <taxon>Craniata</taxon>
        <taxon>Vertebrata</taxon>
        <taxon>Euteleostomi</taxon>
        <taxon>Coelacanthiformes</taxon>
        <taxon>Coelacanthidae</taxon>
        <taxon>Latimeria</taxon>
    </lineage>
</organism>
<feature type="region of interest" description="Disordered" evidence="3">
    <location>
        <begin position="339"/>
        <end position="358"/>
    </location>
</feature>
<dbReference type="Proteomes" id="UP000008672">
    <property type="component" value="Unassembled WGS sequence"/>
</dbReference>
<dbReference type="EMBL" id="AFYH01226669">
    <property type="status" value="NOT_ANNOTATED_CDS"/>
    <property type="molecule type" value="Genomic_DNA"/>
</dbReference>
<dbReference type="PANTHER" id="PTHR20875:SF6">
    <property type="entry name" value="EF-HAND CALCIUM-BINDING DOMAIN-CONTAINING PROTEIN 6 ISOFORM X1"/>
    <property type="match status" value="1"/>
</dbReference>
<reference evidence="5" key="2">
    <citation type="submission" date="2025-08" db="UniProtKB">
        <authorList>
            <consortium name="Ensembl"/>
        </authorList>
    </citation>
    <scope>IDENTIFICATION</scope>
</reference>
<dbReference type="EMBL" id="AFYH01226665">
    <property type="status" value="NOT_ANNOTATED_CDS"/>
    <property type="molecule type" value="Genomic_DNA"/>
</dbReference>
<keyword evidence="1" id="KW-0479">Metal-binding</keyword>
<reference evidence="5" key="3">
    <citation type="submission" date="2025-09" db="UniProtKB">
        <authorList>
            <consortium name="Ensembl"/>
        </authorList>
    </citation>
    <scope>IDENTIFICATION</scope>
</reference>
<dbReference type="SUPFAM" id="SSF47473">
    <property type="entry name" value="EF-hand"/>
    <property type="match status" value="3"/>
</dbReference>
<dbReference type="STRING" id="7897.ENSLACP00000003050"/>
<dbReference type="SMART" id="SM00054">
    <property type="entry name" value="EFh"/>
    <property type="match status" value="8"/>
</dbReference>
<dbReference type="OMA" id="KVDYMWD"/>
<dbReference type="InterPro" id="IPR002048">
    <property type="entry name" value="EF_hand_dom"/>
</dbReference>
<evidence type="ECO:0000256" key="2">
    <source>
        <dbReference type="ARBA" id="ARBA00022837"/>
    </source>
</evidence>
<dbReference type="HOGENOM" id="CLU_308214_0_0_1"/>
<dbReference type="EMBL" id="AFYH01226672">
    <property type="status" value="NOT_ANNOTATED_CDS"/>
    <property type="molecule type" value="Genomic_DNA"/>
</dbReference>
<dbReference type="InterPro" id="IPR018247">
    <property type="entry name" value="EF_Hand_1_Ca_BS"/>
</dbReference>
<dbReference type="InterPro" id="IPR052603">
    <property type="entry name" value="EFCB6"/>
</dbReference>
<dbReference type="PROSITE" id="PS50222">
    <property type="entry name" value="EF_HAND_2"/>
    <property type="match status" value="3"/>
</dbReference>
<sequence>MTAAAGIFRRPPGISLSSPRLPLIPRSQFRLGAPEISLREKNDRDPADQTNQGRPLPQEQIPTRPSRSSSSLTQRSMPEIGRMNRIPLQLNIPEGVQVKVATDPGKVRLPVFGQRADVVSRAESRISLASSKATHLSRPGTHLRIEVDELEHLLHEKLRSGGFFTLRQFFRRNDSKGKGQVSKEVLLMILTKFLGRFISSKQYHLLLLRLKLHEKTAIKFEEFAAKLQDPSPSGFPTWLDPVIRKNTERFRMTASQVHAQLKERAKQRFLDLAELIPQKNPGGATRILEPEFRNMLNYLGFHMEEEEFNKLWKRYDTEGTGVVKGDVLLKKLGIEFRSESTSQSDSTGHKSCDEKSSEDGKTFKILGSQSETTLCPSKTKRVLPPVESSRLLSKAEQERKASLTIEKWLKDKFREGFKSWKEEFEKRDPQKTGKVQKEDFLSVLENFNLHLREDHFNLFLARCGLENSQDGISYLEFLRNFQDRSDKGITHKILSNPNHTFHREGRNSPASSVSAIEAELTNMFQADFLSLLASFQKIDKQERDVISQQEFRAAIESRFGVEITEEEFELLLDRIPLDGDGNVRYPQFMAMFDTRKGAPSLFGEKTVIHPLHKHREEKEKQTQTHESYYNKEWQGGRTPRQLFKIIKSLLSKQYQAVEKELEDLDEMNSRRLTQEMMYLLLKRFDIHPEITRGEISRLWETLITNQDKTLDFLEFVRHFGYSLKSACFPNAKVSPPKKGDGNFQIRSRKLNSDSDILVDRLRAKVDYLWDDLRKEFLELDPYNTGFVSKEEFKDILSELCVQLNEYECDLLEKKFEINGDGRVSYVEFLKPFAMRRQAWNNGYNMAMALQHQRAAGGLYQDENRATGLGALKTRLRNKLCGEWKTLRRAFKKLDNDSSGYLSLAEFKSVLRLCNFLLNEEEVYHIMAKFDQNMDGRIDYKNFIEETFKKIPIAEKKEKERKKSVT</sequence>
<evidence type="ECO:0000313" key="6">
    <source>
        <dbReference type="Proteomes" id="UP000008672"/>
    </source>
</evidence>
<dbReference type="InParanoid" id="H3A079"/>
<evidence type="ECO:0000256" key="3">
    <source>
        <dbReference type="SAM" id="MobiDB-lite"/>
    </source>
</evidence>
<feature type="region of interest" description="Disordered" evidence="3">
    <location>
        <begin position="1"/>
        <end position="80"/>
    </location>
</feature>
<evidence type="ECO:0000313" key="5">
    <source>
        <dbReference type="Ensembl" id="ENSLACP00000003050.1"/>
    </source>
</evidence>
<keyword evidence="2" id="KW-0106">Calcium</keyword>
<protein>
    <recommendedName>
        <fullName evidence="4">EF-hand domain-containing protein</fullName>
    </recommendedName>
</protein>
<dbReference type="EMBL" id="AFYH01226674">
    <property type="status" value="NOT_ANNOTATED_CDS"/>
    <property type="molecule type" value="Genomic_DNA"/>
</dbReference>
<dbReference type="EMBL" id="AFYH01226670">
    <property type="status" value="NOT_ANNOTATED_CDS"/>
    <property type="molecule type" value="Genomic_DNA"/>
</dbReference>
<accession>H3A079</accession>
<dbReference type="Pfam" id="PF13499">
    <property type="entry name" value="EF-hand_7"/>
    <property type="match status" value="3"/>
</dbReference>
<dbReference type="Gene3D" id="1.10.238.10">
    <property type="entry name" value="EF-hand"/>
    <property type="match status" value="6"/>
</dbReference>
<feature type="domain" description="EF-hand" evidence="4">
    <location>
        <begin position="917"/>
        <end position="952"/>
    </location>
</feature>
<dbReference type="GeneTree" id="ENSGT00940000165411"/>
<dbReference type="PROSITE" id="PS00018">
    <property type="entry name" value="EF_HAND_1"/>
    <property type="match status" value="1"/>
</dbReference>
<dbReference type="EMBL" id="AFYH01226673">
    <property type="status" value="NOT_ANNOTATED_CDS"/>
    <property type="molecule type" value="Genomic_DNA"/>
</dbReference>
<keyword evidence="6" id="KW-1185">Reference proteome</keyword>
<name>H3A079_LATCH</name>
<dbReference type="eggNOG" id="KOG0027">
    <property type="taxonomic scope" value="Eukaryota"/>
</dbReference>
<feature type="domain" description="EF-hand" evidence="4">
    <location>
        <begin position="881"/>
        <end position="916"/>
    </location>
</feature>
<proteinExistence type="predicted"/>
<reference evidence="6" key="1">
    <citation type="submission" date="2011-08" db="EMBL/GenBank/DDBJ databases">
        <title>The draft genome of Latimeria chalumnae.</title>
        <authorList>
            <person name="Di Palma F."/>
            <person name="Alfoldi J."/>
            <person name="Johnson J."/>
            <person name="Berlin A."/>
            <person name="Gnerre S."/>
            <person name="Jaffe D."/>
            <person name="MacCallum I."/>
            <person name="Young S."/>
            <person name="Walker B.J."/>
            <person name="Lander E."/>
            <person name="Lindblad-Toh K."/>
        </authorList>
    </citation>
    <scope>NUCLEOTIDE SEQUENCE [LARGE SCALE GENOMIC DNA]</scope>
    <source>
        <strain evidence="6">Wild caught</strain>
    </source>
</reference>
<dbReference type="AlphaFoldDB" id="H3A079"/>